<comment type="caution">
    <text evidence="13">The sequence shown here is derived from an EMBL/GenBank/DDBJ whole genome shotgun (WGS) entry which is preliminary data.</text>
</comment>
<evidence type="ECO:0000256" key="7">
    <source>
        <dbReference type="ARBA" id="ARBA00022777"/>
    </source>
</evidence>
<dbReference type="SMART" id="SM00304">
    <property type="entry name" value="HAMP"/>
    <property type="match status" value="1"/>
</dbReference>
<dbReference type="PRINTS" id="PR00344">
    <property type="entry name" value="BCTRLSENSOR"/>
</dbReference>
<dbReference type="InterPro" id="IPR036890">
    <property type="entry name" value="HATPase_C_sf"/>
</dbReference>
<dbReference type="InterPro" id="IPR005467">
    <property type="entry name" value="His_kinase_dom"/>
</dbReference>
<keyword evidence="4" id="KW-0597">Phosphoprotein</keyword>
<dbReference type="GO" id="GO:0016301">
    <property type="term" value="F:kinase activity"/>
    <property type="evidence" value="ECO:0007669"/>
    <property type="project" value="UniProtKB-KW"/>
</dbReference>
<dbReference type="PANTHER" id="PTHR45436">
    <property type="entry name" value="SENSOR HISTIDINE KINASE YKOH"/>
    <property type="match status" value="1"/>
</dbReference>
<keyword evidence="14" id="KW-1185">Reference proteome</keyword>
<accession>A0ABN2HIL9</accession>
<evidence type="ECO:0000256" key="6">
    <source>
        <dbReference type="ARBA" id="ARBA00022692"/>
    </source>
</evidence>
<keyword evidence="7 13" id="KW-0418">Kinase</keyword>
<comment type="subcellular location">
    <subcellularLocation>
        <location evidence="2">Cell membrane</location>
    </subcellularLocation>
</comment>
<keyword evidence="5" id="KW-0808">Transferase</keyword>
<dbReference type="Pfam" id="PF02518">
    <property type="entry name" value="HATPase_c"/>
    <property type="match status" value="1"/>
</dbReference>
<dbReference type="Pfam" id="PF00672">
    <property type="entry name" value="HAMP"/>
    <property type="match status" value="1"/>
</dbReference>
<dbReference type="EC" id="2.7.13.3" evidence="3"/>
<keyword evidence="10" id="KW-0472">Membrane</keyword>
<evidence type="ECO:0000256" key="9">
    <source>
        <dbReference type="ARBA" id="ARBA00023012"/>
    </source>
</evidence>
<dbReference type="InterPro" id="IPR004358">
    <property type="entry name" value="Sig_transdc_His_kin-like_C"/>
</dbReference>
<organism evidence="13 14">
    <name type="scientific">Fodinicola feengrottensis</name>
    <dbReference type="NCBI Taxonomy" id="435914"/>
    <lineage>
        <taxon>Bacteria</taxon>
        <taxon>Bacillati</taxon>
        <taxon>Actinomycetota</taxon>
        <taxon>Actinomycetes</taxon>
        <taxon>Mycobacteriales</taxon>
        <taxon>Fodinicola</taxon>
    </lineage>
</organism>
<dbReference type="SUPFAM" id="SSF47384">
    <property type="entry name" value="Homodimeric domain of signal transducing histidine kinase"/>
    <property type="match status" value="1"/>
</dbReference>
<feature type="domain" description="HAMP" evidence="12">
    <location>
        <begin position="107"/>
        <end position="160"/>
    </location>
</feature>
<sequence length="379" mass="40140">MLLSGLLLVGVTYVLFANALSRNLDTTLVSPRQGANLVGDVVRKTPASIPRQYEGSPPVDLTQLEKSLQAQRAAVEAATTRTLLQDSLVALGVVSVLAMGGGWLLAGRTLRPLQRITSTARMVAHSTLHERIALDGPPDELKELADTFDAMLARLDRSFGSQRRFVADASHELRTPLAVNRTLLEVAAARPGACADLRELSEKLLTATARHEKLLDGLLTLARGEEGLAAYAPVDLAETITHAVDLSRPEAEKAGVDLRLTAEPALASGDAVLLERVAQNLLQNAITYNNSGGWVTIHMGLSSGYAELTVTNTGPDVPADRVEEIFEPFRRLGPRTAGTGRVGLGLAIVRSVAVAHDGTVTATARPGGGLVVRFAIPAV</sequence>
<dbReference type="InterPro" id="IPR003661">
    <property type="entry name" value="HisK_dim/P_dom"/>
</dbReference>
<dbReference type="InterPro" id="IPR036097">
    <property type="entry name" value="HisK_dim/P_sf"/>
</dbReference>
<evidence type="ECO:0000256" key="4">
    <source>
        <dbReference type="ARBA" id="ARBA00022553"/>
    </source>
</evidence>
<evidence type="ECO:0000256" key="2">
    <source>
        <dbReference type="ARBA" id="ARBA00004236"/>
    </source>
</evidence>
<evidence type="ECO:0000256" key="5">
    <source>
        <dbReference type="ARBA" id="ARBA00022679"/>
    </source>
</evidence>
<dbReference type="CDD" id="cd00082">
    <property type="entry name" value="HisKA"/>
    <property type="match status" value="1"/>
</dbReference>
<proteinExistence type="predicted"/>
<dbReference type="PROSITE" id="PS50109">
    <property type="entry name" value="HIS_KIN"/>
    <property type="match status" value="1"/>
</dbReference>
<dbReference type="Gene3D" id="3.30.565.10">
    <property type="entry name" value="Histidine kinase-like ATPase, C-terminal domain"/>
    <property type="match status" value="1"/>
</dbReference>
<dbReference type="SMART" id="SM00387">
    <property type="entry name" value="HATPase_c"/>
    <property type="match status" value="1"/>
</dbReference>
<gene>
    <name evidence="13" type="ORF">GCM10009765_42540</name>
</gene>
<keyword evidence="6" id="KW-0812">Transmembrane</keyword>
<dbReference type="PANTHER" id="PTHR45436:SF5">
    <property type="entry name" value="SENSOR HISTIDINE KINASE TRCS"/>
    <property type="match status" value="1"/>
</dbReference>
<dbReference type="PROSITE" id="PS50885">
    <property type="entry name" value="HAMP"/>
    <property type="match status" value="1"/>
</dbReference>
<dbReference type="SMART" id="SM00388">
    <property type="entry name" value="HisKA"/>
    <property type="match status" value="1"/>
</dbReference>
<dbReference type="Gene3D" id="6.10.340.10">
    <property type="match status" value="1"/>
</dbReference>
<keyword evidence="8" id="KW-1133">Transmembrane helix</keyword>
<dbReference type="EMBL" id="BAAANY010000015">
    <property type="protein sequence ID" value="GAA1688568.1"/>
    <property type="molecule type" value="Genomic_DNA"/>
</dbReference>
<evidence type="ECO:0000256" key="1">
    <source>
        <dbReference type="ARBA" id="ARBA00000085"/>
    </source>
</evidence>
<dbReference type="InterPro" id="IPR003660">
    <property type="entry name" value="HAMP_dom"/>
</dbReference>
<dbReference type="CDD" id="cd06225">
    <property type="entry name" value="HAMP"/>
    <property type="match status" value="1"/>
</dbReference>
<dbReference type="SUPFAM" id="SSF158472">
    <property type="entry name" value="HAMP domain-like"/>
    <property type="match status" value="1"/>
</dbReference>
<dbReference type="Pfam" id="PF00512">
    <property type="entry name" value="HisKA"/>
    <property type="match status" value="1"/>
</dbReference>
<name>A0ABN2HIL9_9ACTN</name>
<evidence type="ECO:0000313" key="14">
    <source>
        <dbReference type="Proteomes" id="UP001500618"/>
    </source>
</evidence>
<dbReference type="InterPro" id="IPR003594">
    <property type="entry name" value="HATPase_dom"/>
</dbReference>
<comment type="catalytic activity">
    <reaction evidence="1">
        <text>ATP + protein L-histidine = ADP + protein N-phospho-L-histidine.</text>
        <dbReference type="EC" id="2.7.13.3"/>
    </reaction>
</comment>
<evidence type="ECO:0000259" key="11">
    <source>
        <dbReference type="PROSITE" id="PS50109"/>
    </source>
</evidence>
<dbReference type="Gene3D" id="1.10.287.130">
    <property type="match status" value="1"/>
</dbReference>
<protein>
    <recommendedName>
        <fullName evidence="3">histidine kinase</fullName>
        <ecNumber evidence="3">2.7.13.3</ecNumber>
    </recommendedName>
</protein>
<evidence type="ECO:0000313" key="13">
    <source>
        <dbReference type="EMBL" id="GAA1688568.1"/>
    </source>
</evidence>
<evidence type="ECO:0000256" key="10">
    <source>
        <dbReference type="ARBA" id="ARBA00023136"/>
    </source>
</evidence>
<keyword evidence="9" id="KW-0902">Two-component regulatory system</keyword>
<dbReference type="SUPFAM" id="SSF55874">
    <property type="entry name" value="ATPase domain of HSP90 chaperone/DNA topoisomerase II/histidine kinase"/>
    <property type="match status" value="1"/>
</dbReference>
<dbReference type="Proteomes" id="UP001500618">
    <property type="component" value="Unassembled WGS sequence"/>
</dbReference>
<dbReference type="InterPro" id="IPR050428">
    <property type="entry name" value="TCS_sensor_his_kinase"/>
</dbReference>
<evidence type="ECO:0000256" key="3">
    <source>
        <dbReference type="ARBA" id="ARBA00012438"/>
    </source>
</evidence>
<evidence type="ECO:0000259" key="12">
    <source>
        <dbReference type="PROSITE" id="PS50885"/>
    </source>
</evidence>
<feature type="domain" description="Histidine kinase" evidence="11">
    <location>
        <begin position="168"/>
        <end position="379"/>
    </location>
</feature>
<reference evidence="13 14" key="1">
    <citation type="journal article" date="2019" name="Int. J. Syst. Evol. Microbiol.">
        <title>The Global Catalogue of Microorganisms (GCM) 10K type strain sequencing project: providing services to taxonomists for standard genome sequencing and annotation.</title>
        <authorList>
            <consortium name="The Broad Institute Genomics Platform"/>
            <consortium name="The Broad Institute Genome Sequencing Center for Infectious Disease"/>
            <person name="Wu L."/>
            <person name="Ma J."/>
        </authorList>
    </citation>
    <scope>NUCLEOTIDE SEQUENCE [LARGE SCALE GENOMIC DNA]</scope>
    <source>
        <strain evidence="13 14">JCM 14718</strain>
    </source>
</reference>
<evidence type="ECO:0000256" key="8">
    <source>
        <dbReference type="ARBA" id="ARBA00022989"/>
    </source>
</evidence>